<gene>
    <name evidence="6" type="primary">rnp1</name>
    <name evidence="7" type="ORF">DPC56_00880</name>
</gene>
<comment type="function">
    <text evidence="6">Part of ribonuclease P, a protein complex that generates mature tRNA molecules by cleaving their 5'-ends.</text>
</comment>
<dbReference type="InterPro" id="IPR002730">
    <property type="entry name" value="Rpp29/RNP1"/>
</dbReference>
<dbReference type="GO" id="GO:0001682">
    <property type="term" value="P:tRNA 5'-leader removal"/>
    <property type="evidence" value="ECO:0007669"/>
    <property type="project" value="UniProtKB-UniRule"/>
</dbReference>
<dbReference type="GO" id="GO:0005737">
    <property type="term" value="C:cytoplasm"/>
    <property type="evidence" value="ECO:0007669"/>
    <property type="project" value="UniProtKB-SubCell"/>
</dbReference>
<comment type="similarity">
    <text evidence="6">Belongs to the eukaryotic/archaeal RNase P protein component 1 family.</text>
</comment>
<dbReference type="GO" id="GO:0003723">
    <property type="term" value="F:RNA binding"/>
    <property type="evidence" value="ECO:0007669"/>
    <property type="project" value="InterPro"/>
</dbReference>
<comment type="subcellular location">
    <subcellularLocation>
        <location evidence="6">Cytoplasm</location>
    </subcellularLocation>
</comment>
<dbReference type="Pfam" id="PF01868">
    <property type="entry name" value="RNase_P-MRP_p29"/>
    <property type="match status" value="1"/>
</dbReference>
<dbReference type="NCBIfam" id="NF046110">
    <property type="entry name" value="RNaseP1Mthb"/>
    <property type="match status" value="1"/>
</dbReference>
<dbReference type="AlphaFoldDB" id="A0A328PJ07"/>
<dbReference type="Proteomes" id="UP000249782">
    <property type="component" value="Unassembled WGS sequence"/>
</dbReference>
<proteinExistence type="inferred from homology"/>
<dbReference type="EC" id="3.1.26.5" evidence="6"/>
<keyword evidence="8" id="KW-1185">Reference proteome</keyword>
<dbReference type="EMBL" id="QLOE01000001">
    <property type="protein sequence ID" value="RAO79865.1"/>
    <property type="molecule type" value="Genomic_DNA"/>
</dbReference>
<name>A0A328PJ07_9EURY</name>
<dbReference type="InterPro" id="IPR023534">
    <property type="entry name" value="Rof/RNase_P-like"/>
</dbReference>
<evidence type="ECO:0000256" key="1">
    <source>
        <dbReference type="ARBA" id="ARBA00022490"/>
    </source>
</evidence>
<dbReference type="InterPro" id="IPR036980">
    <property type="entry name" value="RNase_P/MRP_Rpp29_sf"/>
</dbReference>
<keyword evidence="2 6" id="KW-0819">tRNA processing</keyword>
<keyword evidence="1 6" id="KW-0963">Cytoplasm</keyword>
<dbReference type="GO" id="GO:0030677">
    <property type="term" value="C:ribonuclease P complex"/>
    <property type="evidence" value="ECO:0007669"/>
    <property type="project" value="UniProtKB-UniRule"/>
</dbReference>
<evidence type="ECO:0000256" key="5">
    <source>
        <dbReference type="ARBA" id="ARBA00022801"/>
    </source>
</evidence>
<accession>A0A328PJ07</accession>
<reference evidence="7 8" key="1">
    <citation type="submission" date="2018-06" db="EMBL/GenBank/DDBJ databases">
        <title>Draft genome sequence of hyperthermophilic methanogen Methanothermobacter tenebrarum sp. MCM-B 1447.</title>
        <authorList>
            <person name="Pore S.D."/>
            <person name="Dagar S."/>
            <person name="Dhakephalkar P.K."/>
        </authorList>
    </citation>
    <scope>NUCLEOTIDE SEQUENCE [LARGE SCALE GENOMIC DNA]</scope>
    <source>
        <strain evidence="7 8">MCM B 1447</strain>
    </source>
</reference>
<organism evidence="7 8">
    <name type="scientific">Methanothermobacter tenebrarum</name>
    <dbReference type="NCBI Taxonomy" id="680118"/>
    <lineage>
        <taxon>Archaea</taxon>
        <taxon>Methanobacteriati</taxon>
        <taxon>Methanobacteriota</taxon>
        <taxon>Methanomada group</taxon>
        <taxon>Methanobacteria</taxon>
        <taxon>Methanobacteriales</taxon>
        <taxon>Methanobacteriaceae</taxon>
        <taxon>Methanothermobacter</taxon>
    </lineage>
</organism>
<dbReference type="GO" id="GO:0004526">
    <property type="term" value="F:ribonuclease P activity"/>
    <property type="evidence" value="ECO:0007669"/>
    <property type="project" value="UniProtKB-UniRule"/>
</dbReference>
<dbReference type="RefSeq" id="WP_112093175.1">
    <property type="nucleotide sequence ID" value="NZ_QLOE01000001.1"/>
</dbReference>
<dbReference type="Gene3D" id="2.30.30.210">
    <property type="entry name" value="Ribonuclease P/MRP, subunit p29"/>
    <property type="match status" value="1"/>
</dbReference>
<dbReference type="SUPFAM" id="SSF101744">
    <property type="entry name" value="Rof/RNase P subunit-like"/>
    <property type="match status" value="1"/>
</dbReference>
<evidence type="ECO:0000256" key="4">
    <source>
        <dbReference type="ARBA" id="ARBA00022759"/>
    </source>
</evidence>
<comment type="caution">
    <text evidence="7">The sequence shown here is derived from an EMBL/GenBank/DDBJ whole genome shotgun (WGS) entry which is preliminary data.</text>
</comment>
<evidence type="ECO:0000313" key="8">
    <source>
        <dbReference type="Proteomes" id="UP000249782"/>
    </source>
</evidence>
<keyword evidence="3 6" id="KW-0540">Nuclease</keyword>
<dbReference type="OrthoDB" id="39019at2157"/>
<dbReference type="InterPro" id="IPR023538">
    <property type="entry name" value="RNP1"/>
</dbReference>
<evidence type="ECO:0000256" key="6">
    <source>
        <dbReference type="HAMAP-Rule" id="MF_00754"/>
    </source>
</evidence>
<dbReference type="HAMAP" id="MF_00754">
    <property type="entry name" value="RNase_P_1"/>
    <property type="match status" value="1"/>
</dbReference>
<evidence type="ECO:0000256" key="3">
    <source>
        <dbReference type="ARBA" id="ARBA00022722"/>
    </source>
</evidence>
<comment type="subunit">
    <text evidence="6">Consists of a catalytic RNA component and at least 4-5 protein subunits.</text>
</comment>
<keyword evidence="5 6" id="KW-0378">Hydrolase</keyword>
<sequence>MITPRNVFRHELIGLKVKVAESPHKDFKGLKGKVIDETKNTLKIELKDGKEIIIPKNVAKFHFKLPDGQVVEIDGRIIVGRPEERIKKKFKKI</sequence>
<evidence type="ECO:0000256" key="2">
    <source>
        <dbReference type="ARBA" id="ARBA00022694"/>
    </source>
</evidence>
<keyword evidence="4 6" id="KW-0255">Endonuclease</keyword>
<dbReference type="SMART" id="SM00538">
    <property type="entry name" value="POP4"/>
    <property type="match status" value="1"/>
</dbReference>
<evidence type="ECO:0000313" key="7">
    <source>
        <dbReference type="EMBL" id="RAO79865.1"/>
    </source>
</evidence>
<protein>
    <recommendedName>
        <fullName evidence="6">Ribonuclease P protein component 1</fullName>
        <shortName evidence="6">RNase P component 1</shortName>
        <ecNumber evidence="6">3.1.26.5</ecNumber>
    </recommendedName>
    <alternativeName>
        <fullName evidence="6">Rpp29</fullName>
    </alternativeName>
</protein>
<comment type="catalytic activity">
    <reaction evidence="6">
        <text>Endonucleolytic cleavage of RNA, removing 5'-extranucleotides from tRNA precursor.</text>
        <dbReference type="EC" id="3.1.26.5"/>
    </reaction>
</comment>